<dbReference type="KEGG" id="sawl:NGM29_14550"/>
<dbReference type="Pfam" id="PF19133">
    <property type="entry name" value="DUF5816"/>
    <property type="match status" value="1"/>
</dbReference>
<dbReference type="GeneID" id="73291290"/>
<keyword evidence="2" id="KW-1185">Reference proteome</keyword>
<protein>
    <submittedName>
        <fullName evidence="1">DUF5816 domain-containing protein</fullName>
    </submittedName>
</protein>
<sequence>MQAVATDDGDTVYVATTDGDRGSKGPFLVAFESRERRRRYGWFCSNCESIDNAMDPMGRILCNRCGNLRKPTEWDAAHE</sequence>
<reference evidence="1" key="1">
    <citation type="submission" date="2022-06" db="EMBL/GenBank/DDBJ databases">
        <title>Diverse halophilic archaea isolated from saline environments.</title>
        <authorList>
            <person name="Cui H.-L."/>
        </authorList>
    </citation>
    <scope>NUCLEOTIDE SEQUENCE</scope>
    <source>
        <strain evidence="1">WLHS1</strain>
    </source>
</reference>
<dbReference type="AlphaFoldDB" id="A0A9E7N9X9"/>
<name>A0A9E7N9X9_9EURY</name>
<dbReference type="Proteomes" id="UP001056855">
    <property type="component" value="Chromosome"/>
</dbReference>
<accession>A0A9E7N9X9</accession>
<dbReference type="EMBL" id="CP100355">
    <property type="protein sequence ID" value="UTF52985.1"/>
    <property type="molecule type" value="Genomic_DNA"/>
</dbReference>
<dbReference type="InterPro" id="IPR043854">
    <property type="entry name" value="DUF5816"/>
</dbReference>
<evidence type="ECO:0000313" key="2">
    <source>
        <dbReference type="Proteomes" id="UP001056855"/>
    </source>
</evidence>
<organism evidence="1 2">
    <name type="scientific">Natronosalvus rutilus</name>
    <dbReference type="NCBI Taxonomy" id="2953753"/>
    <lineage>
        <taxon>Archaea</taxon>
        <taxon>Methanobacteriati</taxon>
        <taxon>Methanobacteriota</taxon>
        <taxon>Stenosarchaea group</taxon>
        <taxon>Halobacteria</taxon>
        <taxon>Halobacteriales</taxon>
        <taxon>Natrialbaceae</taxon>
        <taxon>Natronosalvus</taxon>
    </lineage>
</organism>
<evidence type="ECO:0000313" key="1">
    <source>
        <dbReference type="EMBL" id="UTF52985.1"/>
    </source>
</evidence>
<proteinExistence type="predicted"/>
<dbReference type="RefSeq" id="WP_254157101.1">
    <property type="nucleotide sequence ID" value="NZ_CP100355.1"/>
</dbReference>
<gene>
    <name evidence="1" type="ORF">NGM29_14550</name>
</gene>